<name>A0A2C9URP1_MANES</name>
<protein>
    <submittedName>
        <fullName evidence="1">Uncharacterized protein</fullName>
    </submittedName>
</protein>
<proteinExistence type="predicted"/>
<dbReference type="AlphaFoldDB" id="A0A2C9URP1"/>
<evidence type="ECO:0000313" key="1">
    <source>
        <dbReference type="EMBL" id="OAY33878.1"/>
    </source>
</evidence>
<organism evidence="1">
    <name type="scientific">Manihot esculenta</name>
    <name type="common">Cassava</name>
    <name type="synonym">Jatropha manihot</name>
    <dbReference type="NCBI Taxonomy" id="3983"/>
    <lineage>
        <taxon>Eukaryota</taxon>
        <taxon>Viridiplantae</taxon>
        <taxon>Streptophyta</taxon>
        <taxon>Embryophyta</taxon>
        <taxon>Tracheophyta</taxon>
        <taxon>Spermatophyta</taxon>
        <taxon>Magnoliopsida</taxon>
        <taxon>eudicotyledons</taxon>
        <taxon>Gunneridae</taxon>
        <taxon>Pentapetalae</taxon>
        <taxon>rosids</taxon>
        <taxon>fabids</taxon>
        <taxon>Malpighiales</taxon>
        <taxon>Euphorbiaceae</taxon>
        <taxon>Crotonoideae</taxon>
        <taxon>Manihoteae</taxon>
        <taxon>Manihot</taxon>
    </lineage>
</organism>
<gene>
    <name evidence="1" type="ORF">MANES_13G132600</name>
</gene>
<accession>A0A2C9URP1</accession>
<dbReference type="EMBL" id="CM004399">
    <property type="protein sequence ID" value="OAY33878.1"/>
    <property type="molecule type" value="Genomic_DNA"/>
</dbReference>
<reference evidence="1" key="1">
    <citation type="submission" date="2016-02" db="EMBL/GenBank/DDBJ databases">
        <title>WGS assembly of Manihot esculenta.</title>
        <authorList>
            <person name="Bredeson J.V."/>
            <person name="Prochnik S.E."/>
            <person name="Lyons J.B."/>
            <person name="Schmutz J."/>
            <person name="Grimwood J."/>
            <person name="Vrebalov J."/>
            <person name="Bart R.S."/>
            <person name="Amuge T."/>
            <person name="Ferguson M.E."/>
            <person name="Green R."/>
            <person name="Putnam N."/>
            <person name="Stites J."/>
            <person name="Rounsley S."/>
            <person name="Rokhsar D.S."/>
        </authorList>
    </citation>
    <scope>NUCLEOTIDE SEQUENCE [LARGE SCALE GENOMIC DNA]</scope>
    <source>
        <tissue evidence="1">Leaf</tissue>
    </source>
</reference>
<sequence>MMRSNLSFNALRVAYDSLQALLSCSPTQPLSPQLRLLQCHSVMTNLLFEN</sequence>